<dbReference type="Proteomes" id="UP000079169">
    <property type="component" value="Unplaced"/>
</dbReference>
<keyword evidence="4" id="KW-1185">Reference proteome</keyword>
<reference evidence="5" key="1">
    <citation type="submission" date="2025-08" db="UniProtKB">
        <authorList>
            <consortium name="RefSeq"/>
        </authorList>
    </citation>
    <scope>IDENTIFICATION</scope>
</reference>
<feature type="non-terminal residue" evidence="5">
    <location>
        <position position="1"/>
    </location>
</feature>
<evidence type="ECO:0000313" key="5">
    <source>
        <dbReference type="RefSeq" id="XP_026688440.1"/>
    </source>
</evidence>
<evidence type="ECO:0000313" key="4">
    <source>
        <dbReference type="Proteomes" id="UP000079169"/>
    </source>
</evidence>
<accession>A0A3Q0JNQ4</accession>
<dbReference type="KEGG" id="dci:103522569"/>
<keyword evidence="3" id="KW-0812">Transmembrane</keyword>
<dbReference type="PaxDb" id="121845-A0A3Q0JNQ4"/>
<gene>
    <name evidence="5" type="primary">LOC103522569</name>
</gene>
<evidence type="ECO:0000256" key="2">
    <source>
        <dbReference type="ARBA" id="ARBA00023242"/>
    </source>
</evidence>
<evidence type="ECO:0000256" key="1">
    <source>
        <dbReference type="ARBA" id="ARBA00004123"/>
    </source>
</evidence>
<dbReference type="InterPro" id="IPR033053">
    <property type="entry name" value="Hir3/CABIN1"/>
</dbReference>
<keyword evidence="2" id="KW-0539">Nucleus</keyword>
<keyword evidence="3" id="KW-1133">Transmembrane helix</keyword>
<sequence>GFDCNQSHWPTLDSLITALFSIGDYLSCLYMIWRAFELDPDYIRGHVFKQYIYTNHACFIETFKCVHSECTFRPDQPIPPEYEHAILDEAFSLRTKSCAEDQFLVRSWETSGDKDARAVRMGALRQNSWEELGSRLMDLYEQIHEEQLQPRVVSEESVLY</sequence>
<proteinExistence type="predicted"/>
<dbReference type="GO" id="GO:0005634">
    <property type="term" value="C:nucleus"/>
    <property type="evidence" value="ECO:0007669"/>
    <property type="project" value="UniProtKB-SubCell"/>
</dbReference>
<dbReference type="RefSeq" id="XP_026688440.1">
    <property type="nucleotide sequence ID" value="XM_026832639.1"/>
</dbReference>
<dbReference type="PANTHER" id="PTHR15502:SF7">
    <property type="entry name" value="CALCINEURIN-BINDING PROTEIN CABIN-1"/>
    <property type="match status" value="1"/>
</dbReference>
<dbReference type="AlphaFoldDB" id="A0A3Q0JNQ4"/>
<feature type="transmembrane region" description="Helical" evidence="3">
    <location>
        <begin position="15"/>
        <end position="33"/>
    </location>
</feature>
<protein>
    <submittedName>
        <fullName evidence="5">Calcineurin-binding protein cabin-1-like</fullName>
    </submittedName>
</protein>
<keyword evidence="3" id="KW-0472">Membrane</keyword>
<dbReference type="GO" id="GO:0006325">
    <property type="term" value="P:chromatin organization"/>
    <property type="evidence" value="ECO:0007669"/>
    <property type="project" value="InterPro"/>
</dbReference>
<organism evidence="4 5">
    <name type="scientific">Diaphorina citri</name>
    <name type="common">Asian citrus psyllid</name>
    <dbReference type="NCBI Taxonomy" id="121845"/>
    <lineage>
        <taxon>Eukaryota</taxon>
        <taxon>Metazoa</taxon>
        <taxon>Ecdysozoa</taxon>
        <taxon>Arthropoda</taxon>
        <taxon>Hexapoda</taxon>
        <taxon>Insecta</taxon>
        <taxon>Pterygota</taxon>
        <taxon>Neoptera</taxon>
        <taxon>Paraneoptera</taxon>
        <taxon>Hemiptera</taxon>
        <taxon>Sternorrhyncha</taxon>
        <taxon>Psylloidea</taxon>
        <taxon>Psyllidae</taxon>
        <taxon>Diaphorininae</taxon>
        <taxon>Diaphorina</taxon>
    </lineage>
</organism>
<dbReference type="GO" id="GO:0031491">
    <property type="term" value="F:nucleosome binding"/>
    <property type="evidence" value="ECO:0007669"/>
    <property type="project" value="TreeGrafter"/>
</dbReference>
<dbReference type="STRING" id="121845.A0A3Q0JNQ4"/>
<dbReference type="PANTHER" id="PTHR15502">
    <property type="entry name" value="CALCINEURIN-BINDING PROTEIN CABIN 1-RELATED"/>
    <property type="match status" value="1"/>
</dbReference>
<name>A0A3Q0JNQ4_DIACI</name>
<evidence type="ECO:0000256" key="3">
    <source>
        <dbReference type="SAM" id="Phobius"/>
    </source>
</evidence>
<comment type="subcellular location">
    <subcellularLocation>
        <location evidence="1">Nucleus</location>
    </subcellularLocation>
</comment>
<dbReference type="GeneID" id="103522569"/>